<keyword evidence="1" id="KW-0732">Signal</keyword>
<dbReference type="RefSeq" id="WP_254163170.1">
    <property type="nucleotide sequence ID" value="NZ_JAHESF010000008.1"/>
</dbReference>
<comment type="caution">
    <text evidence="2">The sequence shown here is derived from an EMBL/GenBank/DDBJ whole genome shotgun (WGS) entry which is preliminary data.</text>
</comment>
<dbReference type="EMBL" id="JAHESF010000008">
    <property type="protein sequence ID" value="MBT1697300.1"/>
    <property type="molecule type" value="Genomic_DNA"/>
</dbReference>
<name>A0AAP2GNX4_9BACT</name>
<keyword evidence="3" id="KW-1185">Reference proteome</keyword>
<evidence type="ECO:0000313" key="2">
    <source>
        <dbReference type="EMBL" id="MBT1697300.1"/>
    </source>
</evidence>
<evidence type="ECO:0008006" key="4">
    <source>
        <dbReference type="Google" id="ProtNLM"/>
    </source>
</evidence>
<organism evidence="2 3">
    <name type="scientific">Chryseosolibacter histidini</name>
    <dbReference type="NCBI Taxonomy" id="2782349"/>
    <lineage>
        <taxon>Bacteria</taxon>
        <taxon>Pseudomonadati</taxon>
        <taxon>Bacteroidota</taxon>
        <taxon>Cytophagia</taxon>
        <taxon>Cytophagales</taxon>
        <taxon>Chryseotaleaceae</taxon>
        <taxon>Chryseosolibacter</taxon>
    </lineage>
</organism>
<dbReference type="Gene3D" id="3.10.450.360">
    <property type="match status" value="1"/>
</dbReference>
<accession>A0AAP2GNX4</accession>
<feature type="signal peptide" evidence="1">
    <location>
        <begin position="1"/>
        <end position="19"/>
    </location>
</feature>
<reference evidence="2 3" key="1">
    <citation type="submission" date="2021-05" db="EMBL/GenBank/DDBJ databases">
        <title>A Polyphasic approach of four new species of the genus Ohtaekwangia: Ohtaekwangia histidinii sp. nov., Ohtaekwangia cretensis sp. nov., Ohtaekwangia indiensis sp. nov., Ohtaekwangia reichenbachii sp. nov. from diverse environment.</title>
        <authorList>
            <person name="Octaviana S."/>
        </authorList>
    </citation>
    <scope>NUCLEOTIDE SEQUENCE [LARGE SCALE GENOMIC DNA]</scope>
    <source>
        <strain evidence="2 3">PWU4</strain>
    </source>
</reference>
<dbReference type="Proteomes" id="UP001319200">
    <property type="component" value="Unassembled WGS sequence"/>
</dbReference>
<feature type="chain" id="PRO_5042973577" description="Beta-lactamase-inhibitor-like PepSY-like domain-containing protein" evidence="1">
    <location>
        <begin position="20"/>
        <end position="178"/>
    </location>
</feature>
<evidence type="ECO:0000256" key="1">
    <source>
        <dbReference type="SAM" id="SignalP"/>
    </source>
</evidence>
<dbReference type="SUPFAM" id="SSF160574">
    <property type="entry name" value="BT0923-like"/>
    <property type="match status" value="1"/>
</dbReference>
<dbReference type="AlphaFoldDB" id="A0AAP2GNX4"/>
<gene>
    <name evidence="2" type="ORF">KK083_10460</name>
</gene>
<protein>
    <recommendedName>
        <fullName evidence="4">Beta-lactamase-inhibitor-like PepSY-like domain-containing protein</fullName>
    </recommendedName>
</protein>
<sequence>MKKLMVFVMMLMTAVLAMAQTTETLTLRPVKKGEEPKQVMDAIRADFPQAIVKDLSFLPGKLYGEMWSVTLTGDRESDLPDVYQVTLKDGHETYRAVYNNQGKLVSSKTVITSAQLPEAVVKSISTAYPGWKIVQDREKIQYKNGNLKEAFRVMLQENKKVKHVFVDGGGNILKERAG</sequence>
<evidence type="ECO:0000313" key="3">
    <source>
        <dbReference type="Proteomes" id="UP001319200"/>
    </source>
</evidence>
<proteinExistence type="predicted"/>